<evidence type="ECO:0000256" key="1">
    <source>
        <dbReference type="ARBA" id="ARBA00004651"/>
    </source>
</evidence>
<reference evidence="7 8" key="1">
    <citation type="submission" date="2024-08" db="EMBL/GenBank/DDBJ databases">
        <title>Whole-genome sequencing of halo(alkali)philic microorganisms from hypersaline lakes.</title>
        <authorList>
            <person name="Sorokin D.Y."/>
            <person name="Merkel A.Y."/>
            <person name="Messina E."/>
            <person name="Yakimov M."/>
        </authorList>
    </citation>
    <scope>NUCLEOTIDE SEQUENCE [LARGE SCALE GENOMIC DNA]</scope>
    <source>
        <strain evidence="7 8">AB-hyl4</strain>
    </source>
</reference>
<evidence type="ECO:0000256" key="3">
    <source>
        <dbReference type="ARBA" id="ARBA00022692"/>
    </source>
</evidence>
<gene>
    <name evidence="7" type="ORF">ACERK3_05375</name>
</gene>
<comment type="subcellular location">
    <subcellularLocation>
        <location evidence="1">Cell membrane</location>
        <topology evidence="1">Multi-pass membrane protein</topology>
    </subcellularLocation>
</comment>
<dbReference type="PANTHER" id="PTHR40277:SF1">
    <property type="entry name" value="BLL5419 PROTEIN"/>
    <property type="match status" value="1"/>
</dbReference>
<evidence type="ECO:0000256" key="6">
    <source>
        <dbReference type="SAM" id="Phobius"/>
    </source>
</evidence>
<feature type="transmembrane region" description="Helical" evidence="6">
    <location>
        <begin position="328"/>
        <end position="349"/>
    </location>
</feature>
<feature type="transmembrane region" description="Helical" evidence="6">
    <location>
        <begin position="300"/>
        <end position="321"/>
    </location>
</feature>
<evidence type="ECO:0000256" key="5">
    <source>
        <dbReference type="ARBA" id="ARBA00023136"/>
    </source>
</evidence>
<feature type="transmembrane region" description="Helical" evidence="6">
    <location>
        <begin position="361"/>
        <end position="384"/>
    </location>
</feature>
<feature type="transmembrane region" description="Helical" evidence="6">
    <location>
        <begin position="105"/>
        <end position="124"/>
    </location>
</feature>
<dbReference type="Proteomes" id="UP001575105">
    <property type="component" value="Unassembled WGS sequence"/>
</dbReference>
<dbReference type="RefSeq" id="WP_425344649.1">
    <property type="nucleotide sequence ID" value="NZ_JBGUBD010000003.1"/>
</dbReference>
<dbReference type="Pfam" id="PF03706">
    <property type="entry name" value="LPG_synthase_TM"/>
    <property type="match status" value="1"/>
</dbReference>
<protein>
    <submittedName>
        <fullName evidence="7">Lysylphosphatidylglycerol synthase transmembrane domain-containing protein</fullName>
    </submittedName>
</protein>
<keyword evidence="2" id="KW-1003">Cell membrane</keyword>
<proteinExistence type="predicted"/>
<comment type="caution">
    <text evidence="7">The sequence shown here is derived from an EMBL/GenBank/DDBJ whole genome shotgun (WGS) entry which is preliminary data.</text>
</comment>
<feature type="transmembrane region" description="Helical" evidence="6">
    <location>
        <begin position="188"/>
        <end position="209"/>
    </location>
</feature>
<name>A0ABV4U488_9BACT</name>
<keyword evidence="4 6" id="KW-1133">Transmembrane helix</keyword>
<sequence length="411" mass="43505">MQRQLSNLLRLALALAGLAFIAWSLTWSDQLVLPVGTTLPDGSTLAAAERVRLIDGEPGRAGDRVVVQLPSELGAGETMSLDAERVGGGPADVQYERGVVSTLAGARWSLVVAGVLLVGTLPFLQTARWLMLLRSQGLDPGMTKAFRLTLVGQFFNFCMPGMTGGDLVKAYYAAKGSGRRGAAVMSVVFDRVAGLLSIILLAGLVGLLLLDDPMVRSLTLVVWLVMLALVVFAMGYFSQRFRRWVGIDWLQRRLGEGSVLTRIDQAALAYRSQPGAVLGAVMVSLPAHLAQMLATALAGWALGIDLSLGVLLVVLPIVYFVGSLPITYQGLGVMEGVAFALLLGLPAAGGEAGAGATVNQIVGMLLLGRLYLLVYGLLGSVYVLRGGMHLFPQDEAMADDETPSEQTLAAR</sequence>
<keyword evidence="5 6" id="KW-0472">Membrane</keyword>
<evidence type="ECO:0000313" key="7">
    <source>
        <dbReference type="EMBL" id="MFA9477723.1"/>
    </source>
</evidence>
<organism evidence="7 8">
    <name type="scientific">Natronomicrosphaera hydrolytica</name>
    <dbReference type="NCBI Taxonomy" id="3242702"/>
    <lineage>
        <taxon>Bacteria</taxon>
        <taxon>Pseudomonadati</taxon>
        <taxon>Planctomycetota</taxon>
        <taxon>Phycisphaerae</taxon>
        <taxon>Phycisphaerales</taxon>
        <taxon>Phycisphaeraceae</taxon>
        <taxon>Natronomicrosphaera</taxon>
    </lineage>
</organism>
<evidence type="ECO:0000313" key="8">
    <source>
        <dbReference type="Proteomes" id="UP001575105"/>
    </source>
</evidence>
<dbReference type="InterPro" id="IPR022791">
    <property type="entry name" value="L-PG_synthase/AglD"/>
</dbReference>
<dbReference type="PANTHER" id="PTHR40277">
    <property type="entry name" value="BLL5419 PROTEIN"/>
    <property type="match status" value="1"/>
</dbReference>
<feature type="transmembrane region" description="Helical" evidence="6">
    <location>
        <begin position="215"/>
        <end position="237"/>
    </location>
</feature>
<keyword evidence="8" id="KW-1185">Reference proteome</keyword>
<dbReference type="EMBL" id="JBGUBD010000003">
    <property type="protein sequence ID" value="MFA9477723.1"/>
    <property type="molecule type" value="Genomic_DNA"/>
</dbReference>
<dbReference type="NCBIfam" id="TIGR00374">
    <property type="entry name" value="flippase-like domain"/>
    <property type="match status" value="1"/>
</dbReference>
<evidence type="ECO:0000256" key="4">
    <source>
        <dbReference type="ARBA" id="ARBA00022989"/>
    </source>
</evidence>
<accession>A0ABV4U488</accession>
<evidence type="ECO:0000256" key="2">
    <source>
        <dbReference type="ARBA" id="ARBA00022475"/>
    </source>
</evidence>
<keyword evidence="3 6" id="KW-0812">Transmembrane</keyword>